<dbReference type="CDD" id="cd00093">
    <property type="entry name" value="HTH_XRE"/>
    <property type="match status" value="1"/>
</dbReference>
<dbReference type="GO" id="GO:0003700">
    <property type="term" value="F:DNA-binding transcription factor activity"/>
    <property type="evidence" value="ECO:0007669"/>
    <property type="project" value="TreeGrafter"/>
</dbReference>
<dbReference type="InterPro" id="IPR001387">
    <property type="entry name" value="Cro/C1-type_HTH"/>
</dbReference>
<evidence type="ECO:0000313" key="3">
    <source>
        <dbReference type="EMBL" id="KPQ18773.1"/>
    </source>
</evidence>
<feature type="domain" description="HTH cro/C1-type" evidence="2">
    <location>
        <begin position="23"/>
        <end position="77"/>
    </location>
</feature>
<dbReference type="PANTHER" id="PTHR46797">
    <property type="entry name" value="HTH-TYPE TRANSCRIPTIONAL REGULATOR"/>
    <property type="match status" value="1"/>
</dbReference>
<dbReference type="Gene3D" id="1.10.260.40">
    <property type="entry name" value="lambda repressor-like DNA-binding domains"/>
    <property type="match status" value="1"/>
</dbReference>
<dbReference type="Proteomes" id="UP000050421">
    <property type="component" value="Unassembled WGS sequence"/>
</dbReference>
<dbReference type="PATRIC" id="fig|1305737.6.peg.1615"/>
<protein>
    <submittedName>
        <fullName evidence="3">XRE family transcriptional regulator with cupin sensor</fullName>
    </submittedName>
</protein>
<dbReference type="SUPFAM" id="SSF51182">
    <property type="entry name" value="RmlC-like cupins"/>
    <property type="match status" value="1"/>
</dbReference>
<dbReference type="InterPro" id="IPR050807">
    <property type="entry name" value="TransReg_Diox_bact_type"/>
</dbReference>
<dbReference type="OrthoDB" id="9805356at2"/>
<dbReference type="GO" id="GO:0003677">
    <property type="term" value="F:DNA binding"/>
    <property type="evidence" value="ECO:0007669"/>
    <property type="project" value="UniProtKB-KW"/>
</dbReference>
<dbReference type="InterPro" id="IPR010982">
    <property type="entry name" value="Lambda_DNA-bd_dom_sf"/>
</dbReference>
<dbReference type="InterPro" id="IPR011051">
    <property type="entry name" value="RmlC_Cupin_sf"/>
</dbReference>
<dbReference type="SUPFAM" id="SSF47413">
    <property type="entry name" value="lambda repressor-like DNA-binding domains"/>
    <property type="match status" value="1"/>
</dbReference>
<reference evidence="3 4" key="1">
    <citation type="submission" date="2015-09" db="EMBL/GenBank/DDBJ databases">
        <title>Identification and resolution of microdiversity through metagenomic sequencing of parallel consortia.</title>
        <authorList>
            <person name="Nelson W.C."/>
            <person name="Romine M.F."/>
            <person name="Lindemann S.R."/>
        </authorList>
    </citation>
    <scope>NUCLEOTIDE SEQUENCE [LARGE SCALE GENOMIC DNA]</scope>
    <source>
        <strain evidence="3">HL-49</strain>
    </source>
</reference>
<dbReference type="Pfam" id="PF07883">
    <property type="entry name" value="Cupin_2"/>
    <property type="match status" value="1"/>
</dbReference>
<evidence type="ECO:0000259" key="2">
    <source>
        <dbReference type="PROSITE" id="PS50943"/>
    </source>
</evidence>
<proteinExistence type="predicted"/>
<dbReference type="GO" id="GO:0005829">
    <property type="term" value="C:cytosol"/>
    <property type="evidence" value="ECO:0007669"/>
    <property type="project" value="TreeGrafter"/>
</dbReference>
<dbReference type="PROSITE" id="PS50943">
    <property type="entry name" value="HTH_CROC1"/>
    <property type="match status" value="1"/>
</dbReference>
<organism evidence="3 4">
    <name type="scientific">Algoriphagus marincola HL-49</name>
    <dbReference type="NCBI Taxonomy" id="1305737"/>
    <lineage>
        <taxon>Bacteria</taxon>
        <taxon>Pseudomonadati</taxon>
        <taxon>Bacteroidota</taxon>
        <taxon>Cytophagia</taxon>
        <taxon>Cytophagales</taxon>
        <taxon>Cyclobacteriaceae</taxon>
        <taxon>Algoriphagus</taxon>
    </lineage>
</organism>
<dbReference type="STRING" id="1305737.GCA_000526355_03741"/>
<dbReference type="InterPro" id="IPR014710">
    <property type="entry name" value="RmlC-like_jellyroll"/>
</dbReference>
<comment type="caution">
    <text evidence="3">The sequence shown here is derived from an EMBL/GenBank/DDBJ whole genome shotgun (WGS) entry which is preliminary data.</text>
</comment>
<dbReference type="Pfam" id="PF01381">
    <property type="entry name" value="HTH_3"/>
    <property type="match status" value="1"/>
</dbReference>
<dbReference type="SMART" id="SM00530">
    <property type="entry name" value="HTH_XRE"/>
    <property type="match status" value="1"/>
</dbReference>
<evidence type="ECO:0000313" key="4">
    <source>
        <dbReference type="Proteomes" id="UP000050421"/>
    </source>
</evidence>
<gene>
    <name evidence="3" type="ORF">HLUCCX10_04815</name>
</gene>
<dbReference type="eggNOG" id="COG1396">
    <property type="taxonomic scope" value="Bacteria"/>
</dbReference>
<dbReference type="AlphaFoldDB" id="A0A0P7XPE0"/>
<name>A0A0P7XPE0_9BACT</name>
<accession>A0A0P7XPE0</accession>
<dbReference type="EMBL" id="LJXT01000020">
    <property type="protein sequence ID" value="KPQ18773.1"/>
    <property type="molecule type" value="Genomic_DNA"/>
</dbReference>
<evidence type="ECO:0000256" key="1">
    <source>
        <dbReference type="ARBA" id="ARBA00023125"/>
    </source>
</evidence>
<keyword evidence="1" id="KW-0238">DNA-binding</keyword>
<dbReference type="eggNOG" id="COG1917">
    <property type="taxonomic scope" value="Bacteria"/>
</dbReference>
<dbReference type="InterPro" id="IPR013096">
    <property type="entry name" value="Cupin_2"/>
</dbReference>
<sequence length="200" mass="22804">MESENQEHFHQSELLTIQIGAKIRQIRKDKQLKLGELAEQSEVSIAMLSKIENGRVFPTFPSLIQVLKTLRVDLNEFFSDFKDSDAFPGYLLCKRKDYQNVEKEEAVGFHYQRILNFSLERSSLEICHLTLAPNSQRDLVTSHGFEFIYLLSGNVTFHLGDHVLELETGDALLFDGDLPHVPINSGANPASILVQYFISY</sequence>
<dbReference type="PANTHER" id="PTHR46797:SF1">
    <property type="entry name" value="METHYLPHOSPHONATE SYNTHASE"/>
    <property type="match status" value="1"/>
</dbReference>
<dbReference type="CDD" id="cd02209">
    <property type="entry name" value="cupin_XRE_C"/>
    <property type="match status" value="1"/>
</dbReference>
<dbReference type="Gene3D" id="2.60.120.10">
    <property type="entry name" value="Jelly Rolls"/>
    <property type="match status" value="1"/>
</dbReference>